<name>A0A3P6FPA8_BRAOL</name>
<organism evidence="1">
    <name type="scientific">Brassica oleracea</name>
    <name type="common">Wild cabbage</name>
    <dbReference type="NCBI Taxonomy" id="3712"/>
    <lineage>
        <taxon>Eukaryota</taxon>
        <taxon>Viridiplantae</taxon>
        <taxon>Streptophyta</taxon>
        <taxon>Embryophyta</taxon>
        <taxon>Tracheophyta</taxon>
        <taxon>Spermatophyta</taxon>
        <taxon>Magnoliopsida</taxon>
        <taxon>eudicotyledons</taxon>
        <taxon>Gunneridae</taxon>
        <taxon>Pentapetalae</taxon>
        <taxon>rosids</taxon>
        <taxon>malvids</taxon>
        <taxon>Brassicales</taxon>
        <taxon>Brassicaceae</taxon>
        <taxon>Brassiceae</taxon>
        <taxon>Brassica</taxon>
    </lineage>
</organism>
<gene>
    <name evidence="1" type="ORF">BOLC8T47439H</name>
</gene>
<evidence type="ECO:0000313" key="1">
    <source>
        <dbReference type="EMBL" id="VDD54210.1"/>
    </source>
</evidence>
<dbReference type="AlphaFoldDB" id="A0A3P6FPA8"/>
<accession>A0A3P6FPA8</accession>
<sequence length="56" mass="6369">MEIVLLVNVCSVYLKAWSWDRSKKIITSILKSEAAHSAVHEDAWDITVEEEPKLEG</sequence>
<reference evidence="1" key="1">
    <citation type="submission" date="2018-11" db="EMBL/GenBank/DDBJ databases">
        <authorList>
            <consortium name="Genoscope - CEA"/>
            <person name="William W."/>
        </authorList>
    </citation>
    <scope>NUCLEOTIDE SEQUENCE</scope>
</reference>
<proteinExistence type="predicted"/>
<protein>
    <submittedName>
        <fullName evidence="1">Uncharacterized protein</fullName>
    </submittedName>
</protein>
<dbReference type="EMBL" id="LR031879">
    <property type="protein sequence ID" value="VDD54210.1"/>
    <property type="molecule type" value="Genomic_DNA"/>
</dbReference>